<dbReference type="EMBL" id="SOSA01001416">
    <property type="protein sequence ID" value="THC87170.1"/>
    <property type="molecule type" value="Genomic_DNA"/>
</dbReference>
<organism evidence="1 2">
    <name type="scientific">Aspergillus tanneri</name>
    <dbReference type="NCBI Taxonomy" id="1220188"/>
    <lineage>
        <taxon>Eukaryota</taxon>
        <taxon>Fungi</taxon>
        <taxon>Dikarya</taxon>
        <taxon>Ascomycota</taxon>
        <taxon>Pezizomycotina</taxon>
        <taxon>Eurotiomycetes</taxon>
        <taxon>Eurotiomycetidae</taxon>
        <taxon>Eurotiales</taxon>
        <taxon>Aspergillaceae</taxon>
        <taxon>Aspergillus</taxon>
        <taxon>Aspergillus subgen. Circumdati</taxon>
    </lineage>
</organism>
<sequence length="81" mass="9071">MTRPAGVQEAPPVIANNVPVPSPVDVQHVRQQYMQQLMQQRYDQGRPGYAPPEFLHLFAGVPTTEGHGLMVTYPQNFQGKQ</sequence>
<name>A0A4S3IXS5_9EURO</name>
<dbReference type="AlphaFoldDB" id="A0A4S3IXS5"/>
<accession>A0A4S3IXS5</accession>
<evidence type="ECO:0000313" key="1">
    <source>
        <dbReference type="EMBL" id="THC87170.1"/>
    </source>
</evidence>
<comment type="caution">
    <text evidence="1">The sequence shown here is derived from an EMBL/GenBank/DDBJ whole genome shotgun (WGS) entry which is preliminary data.</text>
</comment>
<dbReference type="Proteomes" id="UP000308092">
    <property type="component" value="Unassembled WGS sequence"/>
</dbReference>
<gene>
    <name evidence="1" type="ORF">EYZ11_013383</name>
</gene>
<keyword evidence="2" id="KW-1185">Reference proteome</keyword>
<evidence type="ECO:0000313" key="2">
    <source>
        <dbReference type="Proteomes" id="UP000308092"/>
    </source>
</evidence>
<protein>
    <submittedName>
        <fullName evidence="1">Uncharacterized protein</fullName>
    </submittedName>
</protein>
<dbReference type="VEuPathDB" id="FungiDB:EYZ11_013383"/>
<dbReference type="STRING" id="1220188.A0A4S3IXS5"/>
<reference evidence="1 2" key="1">
    <citation type="submission" date="2019-03" db="EMBL/GenBank/DDBJ databases">
        <title>The genome sequence of a newly discovered highly antifungal drug resistant Aspergillus species, Aspergillus tanneri NIH 1004.</title>
        <authorList>
            <person name="Mounaud S."/>
            <person name="Singh I."/>
            <person name="Joardar V."/>
            <person name="Pakala S."/>
            <person name="Pakala S."/>
            <person name="Venepally P."/>
            <person name="Hoover J."/>
            <person name="Nierman W."/>
            <person name="Chung J."/>
            <person name="Losada L."/>
        </authorList>
    </citation>
    <scope>NUCLEOTIDE SEQUENCE [LARGE SCALE GENOMIC DNA]</scope>
    <source>
        <strain evidence="1 2">NIH1004</strain>
    </source>
</reference>
<proteinExistence type="predicted"/>